<dbReference type="GO" id="GO:0044205">
    <property type="term" value="P:'de novo' UMP biosynthetic process"/>
    <property type="evidence" value="ECO:0007669"/>
    <property type="project" value="UniProtKB-UniRule"/>
</dbReference>
<dbReference type="InterPro" id="IPR002474">
    <property type="entry name" value="CarbamoylP_synth_ssu_N"/>
</dbReference>
<accession>A0A327YQY0</accession>
<comment type="caution">
    <text evidence="10">The sequence shown here is derived from an EMBL/GenBank/DDBJ whole genome shotgun (WGS) entry which is preliminary data.</text>
</comment>
<keyword evidence="8" id="KW-0028">Amino-acid biosynthesis</keyword>
<dbReference type="GO" id="GO:0005524">
    <property type="term" value="F:ATP binding"/>
    <property type="evidence" value="ECO:0007669"/>
    <property type="project" value="UniProtKB-UniRule"/>
</dbReference>
<feature type="region of interest" description="CPSase" evidence="8">
    <location>
        <begin position="1"/>
        <end position="188"/>
    </location>
</feature>
<dbReference type="PRINTS" id="PR00099">
    <property type="entry name" value="CPSGATASE"/>
</dbReference>
<dbReference type="UniPathway" id="UPA00068">
    <property type="reaction ID" value="UER00171"/>
</dbReference>
<dbReference type="CDD" id="cd01744">
    <property type="entry name" value="GATase1_CPSase"/>
    <property type="match status" value="1"/>
</dbReference>
<comment type="subunit">
    <text evidence="8">Composed of two chains; the small (or glutamine) chain promotes the hydrolysis of glutamine to ammonia, which is used by the large (or ammonia) chain to synthesize carbamoyl phosphate. Tetramer of heterodimers (alpha,beta)4.</text>
</comment>
<feature type="binding site" evidence="8">
    <location>
        <position position="269"/>
    </location>
    <ligand>
        <name>L-glutamine</name>
        <dbReference type="ChEBI" id="CHEBI:58359"/>
    </ligand>
</feature>
<name>A0A327YQY0_9FLAO</name>
<dbReference type="InterPro" id="IPR006274">
    <property type="entry name" value="CarbamoylP_synth_ssu"/>
</dbReference>
<dbReference type="PRINTS" id="PR00097">
    <property type="entry name" value="ANTSNTHASEII"/>
</dbReference>
<reference evidence="10 11" key="1">
    <citation type="submission" date="2018-06" db="EMBL/GenBank/DDBJ databases">
        <title>Genomic Encyclopedia of Type Strains, Phase III (KMG-III): the genomes of soil and plant-associated and newly described type strains.</title>
        <authorList>
            <person name="Whitman W."/>
        </authorList>
    </citation>
    <scope>NUCLEOTIDE SEQUENCE [LARGE SCALE GENOMIC DNA]</scope>
    <source>
        <strain evidence="10 11">CGMCC 1.12398</strain>
    </source>
</reference>
<feature type="binding site" evidence="8">
    <location>
        <position position="307"/>
    </location>
    <ligand>
        <name>L-glutamine</name>
        <dbReference type="ChEBI" id="CHEBI:58359"/>
    </ligand>
</feature>
<sequence>MHPQQHNTMKYNNRSKAVLLLKDGTIFHGKSIGIEGVTFGEVAFNTGTTGYQEIFTDPSYFGQIMVTTNAHIGNYGVNEKEVESDSVKISGLVCKNFSFNYSREDATESLFDYLSKQNLIVISDVDTRALVSYIRDNGAMNAVICTDGTPIEELKEKLAQVPDMNGLELASKVSTKEPYFFGEETAKYKISALDLGIKTNILRNLAKRDCYIKVFPYNASFEDLKAFNPDGYFLSNGPGDPEPLETAQEVAKQILNENKPLFGICLGHQIIGLANGISTYKMFNGHRGINHPVKNVITGKGEITSQNHGFAIVREELDKHPDFELTHEHLNDGTVAGMRMKSKNCFSVQYHPEASPGPHDSSYLFDQFIQNIKTASN</sequence>
<evidence type="ECO:0000256" key="3">
    <source>
        <dbReference type="ARBA" id="ARBA00022598"/>
    </source>
</evidence>
<evidence type="ECO:0000313" key="11">
    <source>
        <dbReference type="Proteomes" id="UP000249620"/>
    </source>
</evidence>
<dbReference type="EC" id="6.3.5.5" evidence="8"/>
<dbReference type="Proteomes" id="UP000249620">
    <property type="component" value="Unassembled WGS sequence"/>
</dbReference>
<dbReference type="SUPFAM" id="SSF52317">
    <property type="entry name" value="Class I glutamine amidotransferase-like"/>
    <property type="match status" value="1"/>
</dbReference>
<keyword evidence="3 8" id="KW-0436">Ligase</keyword>
<dbReference type="NCBIfam" id="NF009475">
    <property type="entry name" value="PRK12838.1"/>
    <property type="match status" value="1"/>
</dbReference>
<dbReference type="PROSITE" id="PS51273">
    <property type="entry name" value="GATASE_TYPE_1"/>
    <property type="match status" value="1"/>
</dbReference>
<keyword evidence="11" id="KW-1185">Reference proteome</keyword>
<evidence type="ECO:0000256" key="6">
    <source>
        <dbReference type="ARBA" id="ARBA00022962"/>
    </source>
</evidence>
<evidence type="ECO:0000256" key="8">
    <source>
        <dbReference type="HAMAP-Rule" id="MF_01209"/>
    </source>
</evidence>
<dbReference type="Pfam" id="PF00117">
    <property type="entry name" value="GATase"/>
    <property type="match status" value="1"/>
</dbReference>
<feature type="binding site" evidence="8">
    <location>
        <position position="266"/>
    </location>
    <ligand>
        <name>L-glutamine</name>
        <dbReference type="ChEBI" id="CHEBI:58359"/>
    </ligand>
</feature>
<dbReference type="NCBIfam" id="TIGR01368">
    <property type="entry name" value="CPSaseIIsmall"/>
    <property type="match status" value="1"/>
</dbReference>
<keyword evidence="4 8" id="KW-0547">Nucleotide-binding</keyword>
<protein>
    <recommendedName>
        <fullName evidence="8">Carbamoyl phosphate synthase small chain</fullName>
        <ecNumber evidence="8">6.3.5.5</ecNumber>
    </recommendedName>
    <alternativeName>
        <fullName evidence="8">Carbamoyl phosphate synthetase glutamine chain</fullName>
    </alternativeName>
</protein>
<dbReference type="InterPro" id="IPR029062">
    <property type="entry name" value="Class_I_gatase-like"/>
</dbReference>
<feature type="binding site" evidence="8">
    <location>
        <position position="239"/>
    </location>
    <ligand>
        <name>L-glutamine</name>
        <dbReference type="ChEBI" id="CHEBI:58359"/>
    </ligand>
</feature>
<dbReference type="SUPFAM" id="SSF52021">
    <property type="entry name" value="Carbamoyl phosphate synthetase, small subunit N-terminal domain"/>
    <property type="match status" value="1"/>
</dbReference>
<comment type="pathway">
    <text evidence="8">Pyrimidine metabolism; UMP biosynthesis via de novo pathway; (S)-dihydroorotate from bicarbonate: step 1/3.</text>
</comment>
<evidence type="ECO:0000256" key="5">
    <source>
        <dbReference type="ARBA" id="ARBA00022840"/>
    </source>
</evidence>
<dbReference type="Gene3D" id="3.40.50.880">
    <property type="match status" value="1"/>
</dbReference>
<dbReference type="SMART" id="SM01097">
    <property type="entry name" value="CPSase_sm_chain"/>
    <property type="match status" value="1"/>
</dbReference>
<dbReference type="InterPro" id="IPR017926">
    <property type="entry name" value="GATASE"/>
</dbReference>
<dbReference type="GO" id="GO:0006541">
    <property type="term" value="P:glutamine metabolic process"/>
    <property type="evidence" value="ECO:0007669"/>
    <property type="project" value="InterPro"/>
</dbReference>
<dbReference type="InterPro" id="IPR035686">
    <property type="entry name" value="CPSase_GATase1"/>
</dbReference>
<dbReference type="HAMAP" id="MF_01209">
    <property type="entry name" value="CPSase_S_chain"/>
    <property type="match status" value="1"/>
</dbReference>
<dbReference type="Gene3D" id="3.50.30.20">
    <property type="entry name" value="Carbamoyl-phosphate synthase small subunit, N-terminal domain"/>
    <property type="match status" value="1"/>
</dbReference>
<dbReference type="GO" id="GO:0004088">
    <property type="term" value="F:carbamoyl-phosphate synthase (glutamine-hydrolyzing) activity"/>
    <property type="evidence" value="ECO:0007669"/>
    <property type="project" value="UniProtKB-UniRule"/>
</dbReference>
<comment type="catalytic activity">
    <reaction evidence="7 8">
        <text>hydrogencarbonate + L-glutamine + 2 ATP + H2O = carbamoyl phosphate + L-glutamate + 2 ADP + phosphate + 2 H(+)</text>
        <dbReference type="Rhea" id="RHEA:18633"/>
        <dbReference type="ChEBI" id="CHEBI:15377"/>
        <dbReference type="ChEBI" id="CHEBI:15378"/>
        <dbReference type="ChEBI" id="CHEBI:17544"/>
        <dbReference type="ChEBI" id="CHEBI:29985"/>
        <dbReference type="ChEBI" id="CHEBI:30616"/>
        <dbReference type="ChEBI" id="CHEBI:43474"/>
        <dbReference type="ChEBI" id="CHEBI:58228"/>
        <dbReference type="ChEBI" id="CHEBI:58359"/>
        <dbReference type="ChEBI" id="CHEBI:456216"/>
        <dbReference type="EC" id="6.3.5.5"/>
    </reaction>
</comment>
<dbReference type="InterPro" id="IPR036480">
    <property type="entry name" value="CarbP_synth_ssu_N_sf"/>
</dbReference>
<feature type="binding site" evidence="8">
    <location>
        <position position="309"/>
    </location>
    <ligand>
        <name>L-glutamine</name>
        <dbReference type="ChEBI" id="CHEBI:58359"/>
    </ligand>
</feature>
<keyword evidence="8" id="KW-0055">Arginine biosynthesis</keyword>
<feature type="active site" description="Nucleophile" evidence="8">
    <location>
        <position position="265"/>
    </location>
</feature>
<dbReference type="PANTHER" id="PTHR43418">
    <property type="entry name" value="MULTIFUNCTIONAL TRYPTOPHAN BIOSYNTHESIS PROTEIN-RELATED"/>
    <property type="match status" value="1"/>
</dbReference>
<keyword evidence="8" id="KW-0665">Pyrimidine biosynthesis</keyword>
<evidence type="ECO:0000259" key="9">
    <source>
        <dbReference type="SMART" id="SM01097"/>
    </source>
</evidence>
<evidence type="ECO:0000256" key="2">
    <source>
        <dbReference type="ARBA" id="ARBA00007800"/>
    </source>
</evidence>
<feature type="binding site" evidence="8">
    <location>
        <position position="310"/>
    </location>
    <ligand>
        <name>L-glutamine</name>
        <dbReference type="ChEBI" id="CHEBI:58359"/>
    </ligand>
</feature>
<evidence type="ECO:0000256" key="4">
    <source>
        <dbReference type="ARBA" id="ARBA00022741"/>
    </source>
</evidence>
<dbReference type="AlphaFoldDB" id="A0A327YQY0"/>
<proteinExistence type="inferred from homology"/>
<evidence type="ECO:0000313" key="10">
    <source>
        <dbReference type="EMBL" id="RAK22736.1"/>
    </source>
</evidence>
<dbReference type="GO" id="GO:0006526">
    <property type="term" value="P:L-arginine biosynthetic process"/>
    <property type="evidence" value="ECO:0007669"/>
    <property type="project" value="UniProtKB-UniRule"/>
</dbReference>
<dbReference type="GO" id="GO:0004359">
    <property type="term" value="F:glutaminase activity"/>
    <property type="evidence" value="ECO:0007669"/>
    <property type="project" value="RHEA"/>
</dbReference>
<comment type="pathway">
    <text evidence="1 8">Amino-acid biosynthesis; L-arginine biosynthesis; carbamoyl phosphate from bicarbonate: step 1/1.</text>
</comment>
<organism evidence="10 11">
    <name type="scientific">Flavobacterium aquaticum</name>
    <dbReference type="NCBI Taxonomy" id="1236486"/>
    <lineage>
        <taxon>Bacteria</taxon>
        <taxon>Pseudomonadati</taxon>
        <taxon>Bacteroidota</taxon>
        <taxon>Flavobacteriia</taxon>
        <taxon>Flavobacteriales</taxon>
        <taxon>Flavobacteriaceae</taxon>
        <taxon>Flavobacterium</taxon>
    </lineage>
</organism>
<evidence type="ECO:0000256" key="1">
    <source>
        <dbReference type="ARBA" id="ARBA00005077"/>
    </source>
</evidence>
<feature type="active site" evidence="8">
    <location>
        <position position="353"/>
    </location>
</feature>
<keyword evidence="6 8" id="KW-0315">Glutamine amidotransferase</keyword>
<evidence type="ECO:0000256" key="7">
    <source>
        <dbReference type="ARBA" id="ARBA00048816"/>
    </source>
</evidence>
<comment type="similarity">
    <text evidence="2 8">Belongs to the CarA family.</text>
</comment>
<dbReference type="GO" id="GO:0006207">
    <property type="term" value="P:'de novo' pyrimidine nucleobase biosynthetic process"/>
    <property type="evidence" value="ECO:0007669"/>
    <property type="project" value="InterPro"/>
</dbReference>
<dbReference type="UniPathway" id="UPA00070">
    <property type="reaction ID" value="UER00115"/>
</dbReference>
<dbReference type="PANTHER" id="PTHR43418:SF7">
    <property type="entry name" value="CARBAMOYL-PHOSPHATE SYNTHASE SMALL CHAIN"/>
    <property type="match status" value="1"/>
</dbReference>
<keyword evidence="5 8" id="KW-0067">ATP-binding</keyword>
<feature type="binding site" evidence="8">
    <location>
        <position position="237"/>
    </location>
    <ligand>
        <name>L-glutamine</name>
        <dbReference type="ChEBI" id="CHEBI:58359"/>
    </ligand>
</feature>
<dbReference type="PRINTS" id="PR00096">
    <property type="entry name" value="GATASE"/>
</dbReference>
<comment type="catalytic activity">
    <reaction evidence="8">
        <text>L-glutamine + H2O = L-glutamate + NH4(+)</text>
        <dbReference type="Rhea" id="RHEA:15889"/>
        <dbReference type="ChEBI" id="CHEBI:15377"/>
        <dbReference type="ChEBI" id="CHEBI:28938"/>
        <dbReference type="ChEBI" id="CHEBI:29985"/>
        <dbReference type="ChEBI" id="CHEBI:58359"/>
    </reaction>
</comment>
<feature type="domain" description="Carbamoyl-phosphate synthase small subunit N-terminal" evidence="9">
    <location>
        <begin position="15"/>
        <end position="145"/>
    </location>
</feature>
<feature type="active site" evidence="8">
    <location>
        <position position="351"/>
    </location>
</feature>
<dbReference type="InterPro" id="IPR050472">
    <property type="entry name" value="Anth_synth/Amidotransfase"/>
</dbReference>
<dbReference type="EMBL" id="QLMI01000004">
    <property type="protein sequence ID" value="RAK22736.1"/>
    <property type="molecule type" value="Genomic_DNA"/>
</dbReference>
<gene>
    <name evidence="8" type="primary">carA</name>
    <name evidence="10" type="ORF">B0I03_104262</name>
</gene>
<comment type="function">
    <text evidence="8">Small subunit of the glutamine-dependent carbamoyl phosphate synthetase (CPSase). CPSase catalyzes the formation of carbamoyl phosphate from the ammonia moiety of glutamine, carbonate, and phosphate donated by ATP, constituting the first step of 2 biosynthetic pathways, one leading to arginine and/or urea and the other to pyrimidine nucleotides. The small subunit (glutamine amidotransferase) binds and cleaves glutamine to supply the large subunit with the substrate ammonia.</text>
</comment>
<feature type="binding site" evidence="8">
    <location>
        <position position="59"/>
    </location>
    <ligand>
        <name>L-glutamine</name>
        <dbReference type="ChEBI" id="CHEBI:58359"/>
    </ligand>
</feature>
<dbReference type="Pfam" id="PF00988">
    <property type="entry name" value="CPSase_sm_chain"/>
    <property type="match status" value="1"/>
</dbReference>